<name>A0AA48M400_9ZZZZ</name>
<dbReference type="AlphaFoldDB" id="A0AA48M400"/>
<gene>
    <name evidence="1" type="ORF">AMST5_02163</name>
</gene>
<protein>
    <submittedName>
        <fullName evidence="1">Uncharacterized protein</fullName>
    </submittedName>
</protein>
<accession>A0AA48M400</accession>
<reference evidence="1" key="1">
    <citation type="submission" date="2023-07" db="EMBL/GenBank/DDBJ databases">
        <authorList>
            <person name="Pelsma A.J. K."/>
        </authorList>
    </citation>
    <scope>NUCLEOTIDE SEQUENCE</scope>
</reference>
<sequence length="152" mass="17219">MGEAKRRSESVNLKEIDKTYKVMIVRRSDAERLLAELIDGVKGAAEIHKTMDALFKRMSDQSKKTMLCLMCDHEFEHRDWQLPEAVALIKGKFRTDTDSTFAQSMVASPICAECAARSDDALKVKVNAQYRKQFPGLYELKPVNFSDEAGRA</sequence>
<proteinExistence type="predicted"/>
<organism evidence="1">
    <name type="scientific">freshwater sediment metagenome</name>
    <dbReference type="NCBI Taxonomy" id="556182"/>
    <lineage>
        <taxon>unclassified sequences</taxon>
        <taxon>metagenomes</taxon>
        <taxon>ecological metagenomes</taxon>
    </lineage>
</organism>
<evidence type="ECO:0000313" key="1">
    <source>
        <dbReference type="EMBL" id="CAJ0869726.1"/>
    </source>
</evidence>
<dbReference type="EMBL" id="OY288114">
    <property type="protein sequence ID" value="CAJ0869726.1"/>
    <property type="molecule type" value="Genomic_DNA"/>
</dbReference>